<sequence length="187" mass="21517">MQLQDNFKNNFSLKGFASILIGFYFFLLAYAYKYLLDGFLIDNHPLGVISPQILEILCIVLAVIFIVFSSFAIFFRAKRKAKKEDYLLWNKQSKSALKKYFLTIIIGFGILLILKNYGYINLLTPIFLCCYATLLFLLKSKDNNKLYVLIGLAILLALYCFMIPSYWYSSFTIMAIAHAAFGLVEKN</sequence>
<protein>
    <recommendedName>
        <fullName evidence="4">Tripartite tricarboxylate transporter TctB family protein</fullName>
    </recommendedName>
</protein>
<accession>A0ABZ2TVX3</accession>
<keyword evidence="1" id="KW-0812">Transmembrane</keyword>
<evidence type="ECO:0000313" key="2">
    <source>
        <dbReference type="EMBL" id="WYW55462.1"/>
    </source>
</evidence>
<organism evidence="2 3">
    <name type="scientific">Polaribacter marinaquae</name>
    <dbReference type="NCBI Taxonomy" id="1642819"/>
    <lineage>
        <taxon>Bacteria</taxon>
        <taxon>Pseudomonadati</taxon>
        <taxon>Bacteroidota</taxon>
        <taxon>Flavobacteriia</taxon>
        <taxon>Flavobacteriales</taxon>
        <taxon>Flavobacteriaceae</taxon>
    </lineage>
</organism>
<feature type="transmembrane region" description="Helical" evidence="1">
    <location>
        <begin position="12"/>
        <end position="32"/>
    </location>
</feature>
<feature type="transmembrane region" description="Helical" evidence="1">
    <location>
        <begin position="52"/>
        <end position="75"/>
    </location>
</feature>
<dbReference type="Proteomes" id="UP001491088">
    <property type="component" value="Chromosome"/>
</dbReference>
<keyword evidence="1" id="KW-1133">Transmembrane helix</keyword>
<feature type="transmembrane region" description="Helical" evidence="1">
    <location>
        <begin position="96"/>
        <end position="114"/>
    </location>
</feature>
<reference evidence="2 3" key="1">
    <citation type="submission" date="2024-03" db="EMBL/GenBank/DDBJ databases">
        <authorList>
            <person name="Cao K."/>
        </authorList>
    </citation>
    <scope>NUCLEOTIDE SEQUENCE [LARGE SCALE GENOMIC DNA]</scope>
    <source>
        <strain evidence="2 3">MCCC 1K00696</strain>
    </source>
</reference>
<feature type="transmembrane region" description="Helical" evidence="1">
    <location>
        <begin position="120"/>
        <end position="139"/>
    </location>
</feature>
<keyword evidence="1" id="KW-0472">Membrane</keyword>
<feature type="transmembrane region" description="Helical" evidence="1">
    <location>
        <begin position="146"/>
        <end position="168"/>
    </location>
</feature>
<keyword evidence="3" id="KW-1185">Reference proteome</keyword>
<dbReference type="RefSeq" id="WP_340932967.1">
    <property type="nucleotide sequence ID" value="NZ_CP150496.1"/>
</dbReference>
<evidence type="ECO:0000256" key="1">
    <source>
        <dbReference type="SAM" id="Phobius"/>
    </source>
</evidence>
<dbReference type="EMBL" id="CP150496">
    <property type="protein sequence ID" value="WYW55462.1"/>
    <property type="molecule type" value="Genomic_DNA"/>
</dbReference>
<gene>
    <name evidence="2" type="ORF">WG950_13100</name>
</gene>
<evidence type="ECO:0000313" key="3">
    <source>
        <dbReference type="Proteomes" id="UP001491088"/>
    </source>
</evidence>
<name>A0ABZ2TVX3_9FLAO</name>
<evidence type="ECO:0008006" key="4">
    <source>
        <dbReference type="Google" id="ProtNLM"/>
    </source>
</evidence>
<proteinExistence type="predicted"/>